<protein>
    <submittedName>
        <fullName evidence="1">Uncharacterized protein</fullName>
    </submittedName>
</protein>
<dbReference type="Proteomes" id="UP000018143">
    <property type="component" value="Unassembled WGS sequence"/>
</dbReference>
<dbReference type="EMBL" id="BASD01000014">
    <property type="protein sequence ID" value="GAD19092.1"/>
    <property type="molecule type" value="Genomic_DNA"/>
</dbReference>
<keyword evidence="2" id="KW-1185">Reference proteome</keyword>
<name>T1DW36_9HELI</name>
<organism evidence="1 2">
    <name type="scientific">Helicobacter fennelliae MRY12-0050</name>
    <dbReference type="NCBI Taxonomy" id="1325130"/>
    <lineage>
        <taxon>Bacteria</taxon>
        <taxon>Pseudomonadati</taxon>
        <taxon>Campylobacterota</taxon>
        <taxon>Epsilonproteobacteria</taxon>
        <taxon>Campylobacterales</taxon>
        <taxon>Helicobacteraceae</taxon>
        <taxon>Helicobacter</taxon>
    </lineage>
</organism>
<reference evidence="1 2" key="1">
    <citation type="journal article" date="2013" name="Genome Announc.">
        <title>Draft Genome Sequence of Helicobacter fennelliae Strain MRY12-0050, Isolated from a Bacteremia Patient.</title>
        <authorList>
            <person name="Rimbara E."/>
            <person name="Matsui M."/>
            <person name="Mori S."/>
            <person name="Suzuki S."/>
            <person name="Suzuki M."/>
            <person name="Kim H."/>
            <person name="Sekizuka T."/>
            <person name="Kuroda M."/>
            <person name="Shibayama K."/>
        </authorList>
    </citation>
    <scope>NUCLEOTIDE SEQUENCE [LARGE SCALE GENOMIC DNA]</scope>
    <source>
        <strain evidence="1 2">MRY12-0050</strain>
    </source>
</reference>
<dbReference type="AlphaFoldDB" id="T1DW36"/>
<evidence type="ECO:0000313" key="2">
    <source>
        <dbReference type="Proteomes" id="UP000018143"/>
    </source>
</evidence>
<accession>T1DW36</accession>
<comment type="caution">
    <text evidence="1">The sequence shown here is derived from an EMBL/GenBank/DDBJ whole genome shotgun (WGS) entry which is preliminary data.</text>
</comment>
<gene>
    <name evidence="1" type="ORF">HFN_0223</name>
</gene>
<sequence>MWQFIRIYFVVISNKTMPTRIYPNKQNKRIKIKELKE</sequence>
<dbReference type="STRING" id="1325130.HFN_0223"/>
<evidence type="ECO:0000313" key="1">
    <source>
        <dbReference type="EMBL" id="GAD19092.1"/>
    </source>
</evidence>
<proteinExistence type="predicted"/>